<dbReference type="Pfam" id="PF01313">
    <property type="entry name" value="Bac_export_3"/>
    <property type="match status" value="1"/>
</dbReference>
<sequence>MNDAAVLQIARTALEVATLVAGPVLAVALLVGLVVALAQTLTQIQEATLSFVPKLAAIALVLLFTGHWMLQELTTMTTQLYSQIPHLVQTL</sequence>
<keyword evidence="11" id="KW-1185">Reference proteome</keyword>
<keyword evidence="4 9" id="KW-1003">Cell membrane</keyword>
<evidence type="ECO:0000256" key="8">
    <source>
        <dbReference type="ARBA" id="ARBA00023143"/>
    </source>
</evidence>
<keyword evidence="7 9" id="KW-0472">Membrane</keyword>
<evidence type="ECO:0000256" key="2">
    <source>
        <dbReference type="ARBA" id="ARBA00006156"/>
    </source>
</evidence>
<dbReference type="STRING" id="525909.Afer_0156"/>
<evidence type="ECO:0000256" key="7">
    <source>
        <dbReference type="ARBA" id="ARBA00023136"/>
    </source>
</evidence>
<dbReference type="GO" id="GO:0009306">
    <property type="term" value="P:protein secretion"/>
    <property type="evidence" value="ECO:0007669"/>
    <property type="project" value="InterPro"/>
</dbReference>
<evidence type="ECO:0000256" key="4">
    <source>
        <dbReference type="ARBA" id="ARBA00022475"/>
    </source>
</evidence>
<feature type="transmembrane region" description="Helical" evidence="9">
    <location>
        <begin position="51"/>
        <end position="70"/>
    </location>
</feature>
<evidence type="ECO:0000313" key="10">
    <source>
        <dbReference type="EMBL" id="ACU53125.1"/>
    </source>
</evidence>
<evidence type="ECO:0000256" key="1">
    <source>
        <dbReference type="ARBA" id="ARBA00004651"/>
    </source>
</evidence>
<keyword evidence="8 9" id="KW-0975">Bacterial flagellum</keyword>
<dbReference type="GO" id="GO:0044780">
    <property type="term" value="P:bacterial-type flagellum assembly"/>
    <property type="evidence" value="ECO:0007669"/>
    <property type="project" value="InterPro"/>
</dbReference>
<reference evidence="10 11" key="1">
    <citation type="journal article" date="2009" name="Stand. Genomic Sci.">
        <title>Complete genome sequence of Acidimicrobium ferrooxidans type strain (ICP).</title>
        <authorList>
            <person name="Clum A."/>
            <person name="Nolan M."/>
            <person name="Lang E."/>
            <person name="Glavina Del Rio T."/>
            <person name="Tice H."/>
            <person name="Copeland A."/>
            <person name="Cheng J.F."/>
            <person name="Lucas S."/>
            <person name="Chen F."/>
            <person name="Bruce D."/>
            <person name="Goodwin L."/>
            <person name="Pitluck S."/>
            <person name="Ivanova N."/>
            <person name="Mavrommatis K."/>
            <person name="Mikhailova N."/>
            <person name="Pati A."/>
            <person name="Chen A."/>
            <person name="Palaniappan K."/>
            <person name="Goker M."/>
            <person name="Spring S."/>
            <person name="Land M."/>
            <person name="Hauser L."/>
            <person name="Chang Y.J."/>
            <person name="Jeffries C.C."/>
            <person name="Chain P."/>
            <person name="Bristow J."/>
            <person name="Eisen J.A."/>
            <person name="Markowitz V."/>
            <person name="Hugenholtz P."/>
            <person name="Kyrpides N.C."/>
            <person name="Klenk H.P."/>
            <person name="Lapidus A."/>
        </authorList>
    </citation>
    <scope>NUCLEOTIDE SEQUENCE [LARGE SCALE GENOMIC DNA]</scope>
    <source>
        <strain evidence="11">DSM 10331 / JCM 15462 / NBRC 103882 / ICP</strain>
    </source>
</reference>
<dbReference type="InterPro" id="IPR006305">
    <property type="entry name" value="FliQ"/>
</dbReference>
<proteinExistence type="inferred from homology"/>
<dbReference type="InterPro" id="IPR002191">
    <property type="entry name" value="Bac_export_3"/>
</dbReference>
<dbReference type="PANTHER" id="PTHR34040:SF2">
    <property type="entry name" value="FLAGELLAR BIOSYNTHETIC PROTEIN FLIQ"/>
    <property type="match status" value="1"/>
</dbReference>
<keyword evidence="10" id="KW-0282">Flagellum</keyword>
<comment type="subcellular location">
    <subcellularLocation>
        <location evidence="1 9">Cell membrane</location>
        <topology evidence="1">Multi-pass membrane protein</topology>
    </subcellularLocation>
    <subcellularLocation>
        <location evidence="9">Bacterial flagellum basal body</location>
    </subcellularLocation>
</comment>
<dbReference type="PANTHER" id="PTHR34040">
    <property type="entry name" value="FLAGELLAR BIOSYNTHETIC PROTEIN FLIQ"/>
    <property type="match status" value="1"/>
</dbReference>
<dbReference type="PIRSF" id="PIRSF004669">
    <property type="entry name" value="FliQ"/>
    <property type="match status" value="1"/>
</dbReference>
<dbReference type="PRINTS" id="PR00952">
    <property type="entry name" value="TYPE3IMQPROT"/>
</dbReference>
<keyword evidence="6 9" id="KW-1133">Transmembrane helix</keyword>
<evidence type="ECO:0000256" key="6">
    <source>
        <dbReference type="ARBA" id="ARBA00022989"/>
    </source>
</evidence>
<dbReference type="AlphaFoldDB" id="C7M227"/>
<keyword evidence="10" id="KW-0966">Cell projection</keyword>
<dbReference type="eggNOG" id="COG1987">
    <property type="taxonomic scope" value="Bacteria"/>
</dbReference>
<dbReference type="Proteomes" id="UP000000771">
    <property type="component" value="Chromosome"/>
</dbReference>
<feature type="transmembrane region" description="Helical" evidence="9">
    <location>
        <begin position="20"/>
        <end position="39"/>
    </location>
</feature>
<dbReference type="NCBIfam" id="TIGR01402">
    <property type="entry name" value="fliQ"/>
    <property type="match status" value="1"/>
</dbReference>
<gene>
    <name evidence="9" type="primary">fliQ</name>
    <name evidence="10" type="ordered locus">Afer_0156</name>
</gene>
<evidence type="ECO:0000256" key="5">
    <source>
        <dbReference type="ARBA" id="ARBA00022692"/>
    </source>
</evidence>
<comment type="similarity">
    <text evidence="2 9">Belongs to the FliQ/MopD/SpaQ family.</text>
</comment>
<accession>C7M227</accession>
<keyword evidence="5 9" id="KW-0812">Transmembrane</keyword>
<dbReference type="GO" id="GO:0009425">
    <property type="term" value="C:bacterial-type flagellum basal body"/>
    <property type="evidence" value="ECO:0007669"/>
    <property type="project" value="UniProtKB-SubCell"/>
</dbReference>
<dbReference type="EMBL" id="CP001631">
    <property type="protein sequence ID" value="ACU53125.1"/>
    <property type="molecule type" value="Genomic_DNA"/>
</dbReference>
<comment type="function">
    <text evidence="9">Role in flagellar biosynthesis.</text>
</comment>
<evidence type="ECO:0000313" key="11">
    <source>
        <dbReference type="Proteomes" id="UP000000771"/>
    </source>
</evidence>
<dbReference type="GO" id="GO:0005886">
    <property type="term" value="C:plasma membrane"/>
    <property type="evidence" value="ECO:0007669"/>
    <property type="project" value="UniProtKB-SubCell"/>
</dbReference>
<dbReference type="KEGG" id="afo:Afer_0156"/>
<name>C7M227_ACIFD</name>
<evidence type="ECO:0000256" key="3">
    <source>
        <dbReference type="ARBA" id="ARBA00021718"/>
    </source>
</evidence>
<dbReference type="HOGENOM" id="CLU_164516_2_1_11"/>
<keyword evidence="10" id="KW-0969">Cilium</keyword>
<dbReference type="RefSeq" id="WP_015797630.1">
    <property type="nucleotide sequence ID" value="NC_013124.1"/>
</dbReference>
<protein>
    <recommendedName>
        <fullName evidence="3 9">Flagellar biosynthetic protein FliQ</fullName>
    </recommendedName>
</protein>
<organism evidence="10 11">
    <name type="scientific">Acidimicrobium ferrooxidans (strain DSM 10331 / JCM 15462 / NBRC 103882 / ICP)</name>
    <dbReference type="NCBI Taxonomy" id="525909"/>
    <lineage>
        <taxon>Bacteria</taxon>
        <taxon>Bacillati</taxon>
        <taxon>Actinomycetota</taxon>
        <taxon>Acidimicrobiia</taxon>
        <taxon>Acidimicrobiales</taxon>
        <taxon>Acidimicrobiaceae</taxon>
        <taxon>Acidimicrobium</taxon>
    </lineage>
</organism>
<evidence type="ECO:0000256" key="9">
    <source>
        <dbReference type="RuleBase" id="RU364090"/>
    </source>
</evidence>